<evidence type="ECO:0000313" key="3">
    <source>
        <dbReference type="Proteomes" id="UP001362999"/>
    </source>
</evidence>
<keyword evidence="1" id="KW-0472">Membrane</keyword>
<keyword evidence="1" id="KW-1133">Transmembrane helix</keyword>
<dbReference type="EMBL" id="JAWWNJ010000219">
    <property type="protein sequence ID" value="KAK6969599.1"/>
    <property type="molecule type" value="Genomic_DNA"/>
</dbReference>
<dbReference type="Proteomes" id="UP001362999">
    <property type="component" value="Unassembled WGS sequence"/>
</dbReference>
<gene>
    <name evidence="2" type="ORF">R3P38DRAFT_3242969</name>
</gene>
<reference evidence="2 3" key="1">
    <citation type="journal article" date="2024" name="J Genomics">
        <title>Draft genome sequencing and assembly of Favolaschia claudopus CIRM-BRFM 2984 isolated from oak limbs.</title>
        <authorList>
            <person name="Navarro D."/>
            <person name="Drula E."/>
            <person name="Chaduli D."/>
            <person name="Cazenave R."/>
            <person name="Ahrendt S."/>
            <person name="Wang J."/>
            <person name="Lipzen A."/>
            <person name="Daum C."/>
            <person name="Barry K."/>
            <person name="Grigoriev I.V."/>
            <person name="Favel A."/>
            <person name="Rosso M.N."/>
            <person name="Martin F."/>
        </authorList>
    </citation>
    <scope>NUCLEOTIDE SEQUENCE [LARGE SCALE GENOMIC DNA]</scope>
    <source>
        <strain evidence="2 3">CIRM-BRFM 2984</strain>
    </source>
</reference>
<evidence type="ECO:0008006" key="4">
    <source>
        <dbReference type="Google" id="ProtNLM"/>
    </source>
</evidence>
<name>A0AAV9Z3H4_9AGAR</name>
<keyword evidence="1" id="KW-0812">Transmembrane</keyword>
<accession>A0AAV9Z3H4</accession>
<comment type="caution">
    <text evidence="2">The sequence shown here is derived from an EMBL/GenBank/DDBJ whole genome shotgun (WGS) entry which is preliminary data.</text>
</comment>
<organism evidence="2 3">
    <name type="scientific">Favolaschia claudopus</name>
    <dbReference type="NCBI Taxonomy" id="2862362"/>
    <lineage>
        <taxon>Eukaryota</taxon>
        <taxon>Fungi</taxon>
        <taxon>Dikarya</taxon>
        <taxon>Basidiomycota</taxon>
        <taxon>Agaricomycotina</taxon>
        <taxon>Agaricomycetes</taxon>
        <taxon>Agaricomycetidae</taxon>
        <taxon>Agaricales</taxon>
        <taxon>Marasmiineae</taxon>
        <taxon>Mycenaceae</taxon>
        <taxon>Favolaschia</taxon>
    </lineage>
</organism>
<dbReference type="AlphaFoldDB" id="A0AAV9Z3H4"/>
<protein>
    <recommendedName>
        <fullName evidence="4">ATP synthase F0 subunit 8</fullName>
    </recommendedName>
</protein>
<sequence>MAFSDSITLTPLPHFGPSIAVVLVTTILLAVFLRKRDMATVPSETVPNVKVEPKSSLGLPVYLGDPGSCPGSISAPSSRARE</sequence>
<evidence type="ECO:0000256" key="1">
    <source>
        <dbReference type="SAM" id="Phobius"/>
    </source>
</evidence>
<proteinExistence type="predicted"/>
<feature type="transmembrane region" description="Helical" evidence="1">
    <location>
        <begin position="12"/>
        <end position="33"/>
    </location>
</feature>
<keyword evidence="3" id="KW-1185">Reference proteome</keyword>
<evidence type="ECO:0000313" key="2">
    <source>
        <dbReference type="EMBL" id="KAK6969599.1"/>
    </source>
</evidence>